<dbReference type="EMBL" id="FORH01000004">
    <property type="protein sequence ID" value="SFJ55605.1"/>
    <property type="molecule type" value="Genomic_DNA"/>
</dbReference>
<dbReference type="Proteomes" id="UP000199630">
    <property type="component" value="Unassembled WGS sequence"/>
</dbReference>
<feature type="region of interest" description="Disordered" evidence="1">
    <location>
        <begin position="185"/>
        <end position="207"/>
    </location>
</feature>
<keyword evidence="3" id="KW-1185">Reference proteome</keyword>
<evidence type="ECO:0000313" key="2">
    <source>
        <dbReference type="EMBL" id="SFJ55605.1"/>
    </source>
</evidence>
<accession>A0A1I3SA87</accession>
<dbReference type="OrthoDB" id="7865595at2"/>
<organism evidence="2 3">
    <name type="scientific">Celeribacter neptunius</name>
    <dbReference type="NCBI Taxonomy" id="588602"/>
    <lineage>
        <taxon>Bacteria</taxon>
        <taxon>Pseudomonadati</taxon>
        <taxon>Pseudomonadota</taxon>
        <taxon>Alphaproteobacteria</taxon>
        <taxon>Rhodobacterales</taxon>
        <taxon>Roseobacteraceae</taxon>
        <taxon>Celeribacter</taxon>
    </lineage>
</organism>
<sequence length="207" mass="24022">MNHSTSYIDPKFFNANLSQYQGYHLQVFRAGRAKISLQAETQQKHEYFAQRPKRDLEGYGRQKARSRDNSKEHFRIVDRLLADNTDAKVYRLYAKGNNNETADNAHLIASVAKKTIWLVMGTITHRWIVLSAVVEWLVSGKGARTGEQSLFNEYMPSYEHDWQDASFLPEDYKHEIRDNVFELNPQHSSRTNTTQGSYEVDENGTIF</sequence>
<name>A0A1I3SA87_9RHOB</name>
<gene>
    <name evidence="2" type="ORF">SAMN04487991_2391</name>
</gene>
<proteinExistence type="predicted"/>
<reference evidence="3" key="1">
    <citation type="submission" date="2016-10" db="EMBL/GenBank/DDBJ databases">
        <authorList>
            <person name="Varghese N."/>
            <person name="Submissions S."/>
        </authorList>
    </citation>
    <scope>NUCLEOTIDE SEQUENCE [LARGE SCALE GENOMIC DNA]</scope>
    <source>
        <strain evidence="3">DSM 26471</strain>
    </source>
</reference>
<protein>
    <submittedName>
        <fullName evidence="2">Uncharacterized protein</fullName>
    </submittedName>
</protein>
<evidence type="ECO:0000313" key="3">
    <source>
        <dbReference type="Proteomes" id="UP000199630"/>
    </source>
</evidence>
<dbReference type="STRING" id="588602.SAMN04487991_2391"/>
<evidence type="ECO:0000256" key="1">
    <source>
        <dbReference type="SAM" id="MobiDB-lite"/>
    </source>
</evidence>
<feature type="compositionally biased region" description="Polar residues" evidence="1">
    <location>
        <begin position="185"/>
        <end position="197"/>
    </location>
</feature>
<dbReference type="AlphaFoldDB" id="A0A1I3SA87"/>
<dbReference type="RefSeq" id="WP_090060919.1">
    <property type="nucleotide sequence ID" value="NZ_FORH01000004.1"/>
</dbReference>